<feature type="region of interest" description="Disordered" evidence="1">
    <location>
        <begin position="29"/>
        <end position="57"/>
    </location>
</feature>
<evidence type="ECO:0000256" key="1">
    <source>
        <dbReference type="SAM" id="MobiDB-lite"/>
    </source>
</evidence>
<organism evidence="2">
    <name type="scientific">Cucumis melo</name>
    <name type="common">Muskmelon</name>
    <dbReference type="NCBI Taxonomy" id="3656"/>
    <lineage>
        <taxon>Eukaryota</taxon>
        <taxon>Viridiplantae</taxon>
        <taxon>Streptophyta</taxon>
        <taxon>Embryophyta</taxon>
        <taxon>Tracheophyta</taxon>
        <taxon>Spermatophyta</taxon>
        <taxon>Magnoliopsida</taxon>
        <taxon>eudicotyledons</taxon>
        <taxon>Gunneridae</taxon>
        <taxon>Pentapetalae</taxon>
        <taxon>rosids</taxon>
        <taxon>fabids</taxon>
        <taxon>Cucurbitales</taxon>
        <taxon>Cucurbitaceae</taxon>
        <taxon>Benincaseae</taxon>
        <taxon>Cucumis</taxon>
    </lineage>
</organism>
<proteinExistence type="predicted"/>
<evidence type="ECO:0000313" key="2">
    <source>
        <dbReference type="EnsemblPlants" id="MELO3C033576.2.1"/>
    </source>
</evidence>
<accession>A0A9I9EGX7</accession>
<dbReference type="Gramene" id="MELO3C033576.2.1">
    <property type="protein sequence ID" value="MELO3C033576.2.1"/>
    <property type="gene ID" value="MELO3C033576.2"/>
</dbReference>
<sequence length="57" mass="6688">TTENVEDTIVVVCVRAAKNVESPLNEWQKTAEIPFEDVSNGRERTNTKYERKRRNEH</sequence>
<protein>
    <submittedName>
        <fullName evidence="2">Uncharacterized protein</fullName>
    </submittedName>
</protein>
<name>A0A9I9EGX7_CUCME</name>
<dbReference type="AlphaFoldDB" id="A0A9I9EGX7"/>
<reference evidence="2" key="1">
    <citation type="submission" date="2023-03" db="UniProtKB">
        <authorList>
            <consortium name="EnsemblPlants"/>
        </authorList>
    </citation>
    <scope>IDENTIFICATION</scope>
</reference>
<dbReference type="EnsemblPlants" id="MELO3C033576.2.1">
    <property type="protein sequence ID" value="MELO3C033576.2.1"/>
    <property type="gene ID" value="MELO3C033576.2"/>
</dbReference>
<feature type="compositionally biased region" description="Basic and acidic residues" evidence="1">
    <location>
        <begin position="39"/>
        <end position="57"/>
    </location>
</feature>